<dbReference type="PROSITE" id="PS51725">
    <property type="entry name" value="ABM"/>
    <property type="match status" value="1"/>
</dbReference>
<dbReference type="EMBL" id="JAEKJZ010000002">
    <property type="protein sequence ID" value="MBN9671157.1"/>
    <property type="molecule type" value="Genomic_DNA"/>
</dbReference>
<evidence type="ECO:0000313" key="2">
    <source>
        <dbReference type="EMBL" id="MBN9671157.1"/>
    </source>
</evidence>
<dbReference type="Proteomes" id="UP000664096">
    <property type="component" value="Unassembled WGS sequence"/>
</dbReference>
<evidence type="ECO:0000259" key="1">
    <source>
        <dbReference type="PROSITE" id="PS51725"/>
    </source>
</evidence>
<protein>
    <submittedName>
        <fullName evidence="2">Antibiotic biosynthesis monooxygenase</fullName>
    </submittedName>
</protein>
<dbReference type="InterPro" id="IPR011008">
    <property type="entry name" value="Dimeric_a/b-barrel"/>
</dbReference>
<name>A0A939J415_9HYPH</name>
<dbReference type="GO" id="GO:0004497">
    <property type="term" value="F:monooxygenase activity"/>
    <property type="evidence" value="ECO:0007669"/>
    <property type="project" value="UniProtKB-KW"/>
</dbReference>
<evidence type="ECO:0000313" key="3">
    <source>
        <dbReference type="Proteomes" id="UP000664096"/>
    </source>
</evidence>
<reference evidence="2" key="1">
    <citation type="submission" date="2020-12" db="EMBL/GenBank/DDBJ databases">
        <title>Oil enriched cultivation method for isolating marine PHA-producing bacteria.</title>
        <authorList>
            <person name="Zheng W."/>
            <person name="Yu S."/>
            <person name="Huang Y."/>
        </authorList>
    </citation>
    <scope>NUCLEOTIDE SEQUENCE</scope>
    <source>
        <strain evidence="2">SY-2-12</strain>
    </source>
</reference>
<sequence>MPNYFISAGIELQQGADLKQAENGLRLLAEQTRTEPGCILFEIRQNLKEPQKFMLWECWTGPQALADHFEMPHTKSYLAQNLTQVRYIEELGEIGETRTIHPREIRSHS</sequence>
<accession>A0A939J415</accession>
<keyword evidence="2" id="KW-0503">Monooxygenase</keyword>
<gene>
    <name evidence="2" type="ORF">JF539_12500</name>
</gene>
<dbReference type="Gene3D" id="3.30.70.100">
    <property type="match status" value="1"/>
</dbReference>
<dbReference type="InterPro" id="IPR007138">
    <property type="entry name" value="ABM_dom"/>
</dbReference>
<proteinExistence type="predicted"/>
<dbReference type="RefSeq" id="WP_207141007.1">
    <property type="nucleotide sequence ID" value="NZ_JAEKJZ010000002.1"/>
</dbReference>
<dbReference type="SUPFAM" id="SSF54909">
    <property type="entry name" value="Dimeric alpha+beta barrel"/>
    <property type="match status" value="1"/>
</dbReference>
<feature type="domain" description="ABM" evidence="1">
    <location>
        <begin position="4"/>
        <end position="94"/>
    </location>
</feature>
<keyword evidence="2" id="KW-0560">Oxidoreductase</keyword>
<organism evidence="2 3">
    <name type="scientific">Roseibium aggregatum</name>
    <dbReference type="NCBI Taxonomy" id="187304"/>
    <lineage>
        <taxon>Bacteria</taxon>
        <taxon>Pseudomonadati</taxon>
        <taxon>Pseudomonadota</taxon>
        <taxon>Alphaproteobacteria</taxon>
        <taxon>Hyphomicrobiales</taxon>
        <taxon>Stappiaceae</taxon>
        <taxon>Roseibium</taxon>
    </lineage>
</organism>
<dbReference type="Pfam" id="PF03992">
    <property type="entry name" value="ABM"/>
    <property type="match status" value="1"/>
</dbReference>
<dbReference type="AlphaFoldDB" id="A0A939J415"/>
<comment type="caution">
    <text evidence="2">The sequence shown here is derived from an EMBL/GenBank/DDBJ whole genome shotgun (WGS) entry which is preliminary data.</text>
</comment>